<dbReference type="PROSITE" id="PS51834">
    <property type="entry name" value="DENN_FLCN_SMCR8"/>
    <property type="match status" value="1"/>
</dbReference>
<keyword evidence="4" id="KW-1185">Reference proteome</keyword>
<gene>
    <name evidence="3" type="ORF">E4U60_002337</name>
</gene>
<dbReference type="Pfam" id="PF11704">
    <property type="entry name" value="Folliculin"/>
    <property type="match status" value="1"/>
</dbReference>
<evidence type="ECO:0000313" key="4">
    <source>
        <dbReference type="Proteomes" id="UP000706124"/>
    </source>
</evidence>
<feature type="region of interest" description="Disordered" evidence="1">
    <location>
        <begin position="165"/>
        <end position="184"/>
    </location>
</feature>
<evidence type="ECO:0000313" key="3">
    <source>
        <dbReference type="EMBL" id="KAG5936828.1"/>
    </source>
</evidence>
<comment type="caution">
    <text evidence="3">The sequence shown here is derived from an EMBL/GenBank/DDBJ whole genome shotgun (WGS) entry which is preliminary data.</text>
</comment>
<dbReference type="GO" id="GO:1904263">
    <property type="term" value="P:positive regulation of TORC1 signaling"/>
    <property type="evidence" value="ECO:0007669"/>
    <property type="project" value="TreeGrafter"/>
</dbReference>
<feature type="compositionally biased region" description="Polar residues" evidence="1">
    <location>
        <begin position="64"/>
        <end position="77"/>
    </location>
</feature>
<dbReference type="Proteomes" id="UP000706124">
    <property type="component" value="Unassembled WGS sequence"/>
</dbReference>
<reference evidence="3 4" key="1">
    <citation type="journal article" date="2020" name="bioRxiv">
        <title>Whole genome comparisons of ergot fungi reveals the divergence and evolution of species within the genus Claviceps are the result of varying mechanisms driving genome evolution and host range expansion.</title>
        <authorList>
            <person name="Wyka S.A."/>
            <person name="Mondo S.J."/>
            <person name="Liu M."/>
            <person name="Dettman J."/>
            <person name="Nalam V."/>
            <person name="Broders K.D."/>
        </authorList>
    </citation>
    <scope>NUCLEOTIDE SEQUENCE [LARGE SCALE GENOMIC DNA]</scope>
    <source>
        <strain evidence="3 4">CCC 1485</strain>
    </source>
</reference>
<dbReference type="OrthoDB" id="5599713at2759"/>
<dbReference type="AlphaFoldDB" id="A0A9P7MBI5"/>
<sequence>MDLGDNKLTTAFKLCIAHYCDIHGPTPLMVTEGSRHPCSTCFENFDVTLGATSPQHESDKRTRSSGTTSALHSQTSVALKDVLRDLSLGPSGSPPASEPDTGTRRRTTLRSSTGRSSSNNIKNNNGAASSALDTPPESPRPVHRKPLRDSSFRRTYDEVVTKKQGPCDNCAMTLPPRQNAGASASEPILRTMSAVERVSGPAGQASPPNSQTSNETDDEGESSHGVRFRRKQATPGSSQNTSYSSTSISSGRSAYHHLHNVNYTSSHEPLQPDSFTLLRASCLRALSFEHTARPPSSWNSTPSPQLDSFVTTQSPGCAVTGGPIFFGDAKAGYTTGYLFRIPDVHARGHKRLYAFLALSTHKERVAMKTFSLFVQAFEVLASWIQKLAEAEAERTSTNSSPRSGVAYGGGAQPQPHTSALDRSSSGFMQGGSAFTRRAGYGPGTSSLKARGLAEIVGQPDFFITLHSKFVELLFQVAVALNS</sequence>
<feature type="region of interest" description="Disordered" evidence="1">
    <location>
        <begin position="51"/>
        <end position="160"/>
    </location>
</feature>
<dbReference type="GO" id="GO:0005829">
    <property type="term" value="C:cytosol"/>
    <property type="evidence" value="ECO:0007669"/>
    <property type="project" value="TreeGrafter"/>
</dbReference>
<dbReference type="InterPro" id="IPR021713">
    <property type="entry name" value="Folliculin"/>
</dbReference>
<feature type="domain" description="UDENN FLCN/SMCR8-type" evidence="2">
    <location>
        <begin position="245"/>
        <end position="482"/>
    </location>
</feature>
<dbReference type="EMBL" id="SRPO01000202">
    <property type="protein sequence ID" value="KAG5936828.1"/>
    <property type="molecule type" value="Genomic_DNA"/>
</dbReference>
<feature type="region of interest" description="Disordered" evidence="1">
    <location>
        <begin position="197"/>
        <end position="250"/>
    </location>
</feature>
<dbReference type="GO" id="GO:0005096">
    <property type="term" value="F:GTPase activator activity"/>
    <property type="evidence" value="ECO:0007669"/>
    <property type="project" value="InterPro"/>
</dbReference>
<feature type="compositionally biased region" description="Low complexity" evidence="1">
    <location>
        <begin position="109"/>
        <end position="118"/>
    </location>
</feature>
<evidence type="ECO:0000259" key="2">
    <source>
        <dbReference type="PROSITE" id="PS51834"/>
    </source>
</evidence>
<dbReference type="PANTHER" id="PTHR31441:SF2">
    <property type="entry name" value="FOLLICULIN"/>
    <property type="match status" value="1"/>
</dbReference>
<organism evidence="3 4">
    <name type="scientific">Claviceps pazoutovae</name>
    <dbReference type="NCBI Taxonomy" id="1649127"/>
    <lineage>
        <taxon>Eukaryota</taxon>
        <taxon>Fungi</taxon>
        <taxon>Dikarya</taxon>
        <taxon>Ascomycota</taxon>
        <taxon>Pezizomycotina</taxon>
        <taxon>Sordariomycetes</taxon>
        <taxon>Hypocreomycetidae</taxon>
        <taxon>Hypocreales</taxon>
        <taxon>Clavicipitaceae</taxon>
        <taxon>Claviceps</taxon>
    </lineage>
</organism>
<dbReference type="InterPro" id="IPR037521">
    <property type="entry name" value="FLCN/SMCR8_DENN"/>
</dbReference>
<protein>
    <recommendedName>
        <fullName evidence="2">UDENN FLCN/SMCR8-type domain-containing protein</fullName>
    </recommendedName>
</protein>
<feature type="compositionally biased region" description="Low complexity" evidence="1">
    <location>
        <begin position="237"/>
        <end position="250"/>
    </location>
</feature>
<name>A0A9P7MBI5_9HYPO</name>
<feature type="compositionally biased region" description="Polar residues" evidence="1">
    <location>
        <begin position="119"/>
        <end position="132"/>
    </location>
</feature>
<evidence type="ECO:0000256" key="1">
    <source>
        <dbReference type="SAM" id="MobiDB-lite"/>
    </source>
</evidence>
<proteinExistence type="predicted"/>
<accession>A0A9P7MBI5</accession>
<dbReference type="InterPro" id="IPR037520">
    <property type="entry name" value="Folliculin/SMCR8_longin"/>
</dbReference>
<feature type="region of interest" description="Disordered" evidence="1">
    <location>
        <begin position="392"/>
        <end position="422"/>
    </location>
</feature>
<feature type="compositionally biased region" description="Basic and acidic residues" evidence="1">
    <location>
        <begin position="147"/>
        <end position="160"/>
    </location>
</feature>
<dbReference type="PANTHER" id="PTHR31441">
    <property type="entry name" value="FOLLICULIN FAMILY MEMBER"/>
    <property type="match status" value="1"/>
</dbReference>